<dbReference type="AlphaFoldDB" id="A0A1G6MMS5"/>
<protein>
    <recommendedName>
        <fullName evidence="3">Aminotransferase</fullName>
        <ecNumber evidence="3">2.6.1.-</ecNumber>
    </recommendedName>
</protein>
<evidence type="ECO:0000313" key="5">
    <source>
        <dbReference type="EMBL" id="SDC56275.1"/>
    </source>
</evidence>
<dbReference type="Gene3D" id="3.40.640.10">
    <property type="entry name" value="Type I PLP-dependent aspartate aminotransferase-like (Major domain)"/>
    <property type="match status" value="1"/>
</dbReference>
<proteinExistence type="inferred from homology"/>
<dbReference type="CDD" id="cd00609">
    <property type="entry name" value="AAT_like"/>
    <property type="match status" value="1"/>
</dbReference>
<evidence type="ECO:0000313" key="6">
    <source>
        <dbReference type="Proteomes" id="UP000199452"/>
    </source>
</evidence>
<dbReference type="STRING" id="1640674.SAMN05216323_10373"/>
<sequence length="340" mass="37531">MLYGHGDDIYSSKREVAANFSTNVWWGTPYQLLWNHLSTQLPLLASYPHPSAADLGNVLANQAGIDGNRVVVTNGATEAFYLIARCFSRRRAAIVVPTFMEYEDACRLNDVDVSFISRASFFEGKLGDANLVWLCNPNNPTGEVSSAEAILEIIGRFPQITFVVDQAYAAFCAEPPIHPKEANCFPNLILVESLTKCYGIPGIRLGYLIADKVQCEAIQAQRMPWSVNALAIEAGKFIAANRESFEVPLGELFALRNKLMNDIAMVDGFEVLPTAASFFLVKINREGLNAPQLKDMLLSEHGILVRDASNFRGIADTNHIRIATRSSFENSLLVNALKEL</sequence>
<comment type="similarity">
    <text evidence="3">Belongs to the class-I pyridoxal-phosphate-dependent aminotransferase family.</text>
</comment>
<accession>A0A1G6MMS5</accession>
<evidence type="ECO:0000256" key="2">
    <source>
        <dbReference type="ARBA" id="ARBA00022898"/>
    </source>
</evidence>
<organism evidence="5 6">
    <name type="scientific">Williamwhitmania taraxaci</name>
    <dbReference type="NCBI Taxonomy" id="1640674"/>
    <lineage>
        <taxon>Bacteria</taxon>
        <taxon>Pseudomonadati</taxon>
        <taxon>Bacteroidota</taxon>
        <taxon>Bacteroidia</taxon>
        <taxon>Bacteroidales</taxon>
        <taxon>Williamwhitmaniaceae</taxon>
        <taxon>Williamwhitmania</taxon>
    </lineage>
</organism>
<feature type="domain" description="Aminotransferase class I/classII large" evidence="4">
    <location>
        <begin position="45"/>
        <end position="328"/>
    </location>
</feature>
<dbReference type="InterPro" id="IPR004838">
    <property type="entry name" value="NHTrfase_class1_PyrdxlP-BS"/>
</dbReference>
<dbReference type="EMBL" id="FMYP01000037">
    <property type="protein sequence ID" value="SDC56275.1"/>
    <property type="molecule type" value="Genomic_DNA"/>
</dbReference>
<dbReference type="Pfam" id="PF00155">
    <property type="entry name" value="Aminotran_1_2"/>
    <property type="match status" value="1"/>
</dbReference>
<keyword evidence="6" id="KW-1185">Reference proteome</keyword>
<dbReference type="GO" id="GO:0008483">
    <property type="term" value="F:transaminase activity"/>
    <property type="evidence" value="ECO:0007669"/>
    <property type="project" value="UniProtKB-KW"/>
</dbReference>
<keyword evidence="3" id="KW-0808">Transferase</keyword>
<gene>
    <name evidence="5" type="ORF">SAMN05216323_10373</name>
</gene>
<reference evidence="5 6" key="1">
    <citation type="submission" date="2016-09" db="EMBL/GenBank/DDBJ databases">
        <authorList>
            <person name="Capua I."/>
            <person name="De Benedictis P."/>
            <person name="Joannis T."/>
            <person name="Lombin L.H."/>
            <person name="Cattoli G."/>
        </authorList>
    </citation>
    <scope>NUCLEOTIDE SEQUENCE [LARGE SCALE GENOMIC DNA]</scope>
    <source>
        <strain evidence="5 6">A7P-90m</strain>
    </source>
</reference>
<dbReference type="EC" id="2.6.1.-" evidence="3"/>
<evidence type="ECO:0000256" key="1">
    <source>
        <dbReference type="ARBA" id="ARBA00001933"/>
    </source>
</evidence>
<keyword evidence="3" id="KW-0032">Aminotransferase</keyword>
<dbReference type="GO" id="GO:0030170">
    <property type="term" value="F:pyridoxal phosphate binding"/>
    <property type="evidence" value="ECO:0007669"/>
    <property type="project" value="InterPro"/>
</dbReference>
<dbReference type="PANTHER" id="PTHR42885">
    <property type="entry name" value="HISTIDINOL-PHOSPHATE AMINOTRANSFERASE-RELATED"/>
    <property type="match status" value="1"/>
</dbReference>
<evidence type="ECO:0000259" key="4">
    <source>
        <dbReference type="Pfam" id="PF00155"/>
    </source>
</evidence>
<dbReference type="InterPro" id="IPR015421">
    <property type="entry name" value="PyrdxlP-dep_Trfase_major"/>
</dbReference>
<dbReference type="InterPro" id="IPR015424">
    <property type="entry name" value="PyrdxlP-dep_Trfase"/>
</dbReference>
<dbReference type="PROSITE" id="PS00105">
    <property type="entry name" value="AA_TRANSFER_CLASS_1"/>
    <property type="match status" value="1"/>
</dbReference>
<name>A0A1G6MMS5_9BACT</name>
<comment type="cofactor">
    <cofactor evidence="1 3">
        <name>pyridoxal 5'-phosphate</name>
        <dbReference type="ChEBI" id="CHEBI:597326"/>
    </cofactor>
</comment>
<dbReference type="OrthoDB" id="9813612at2"/>
<dbReference type="Proteomes" id="UP000199452">
    <property type="component" value="Unassembled WGS sequence"/>
</dbReference>
<evidence type="ECO:0000256" key="3">
    <source>
        <dbReference type="RuleBase" id="RU000481"/>
    </source>
</evidence>
<dbReference type="InterPro" id="IPR004839">
    <property type="entry name" value="Aminotransferase_I/II_large"/>
</dbReference>
<dbReference type="Gene3D" id="3.90.1150.10">
    <property type="entry name" value="Aspartate Aminotransferase, domain 1"/>
    <property type="match status" value="1"/>
</dbReference>
<dbReference type="SUPFAM" id="SSF53383">
    <property type="entry name" value="PLP-dependent transferases"/>
    <property type="match status" value="1"/>
</dbReference>
<dbReference type="RefSeq" id="WP_092438726.1">
    <property type="nucleotide sequence ID" value="NZ_FMYP01000037.1"/>
</dbReference>
<dbReference type="PANTHER" id="PTHR42885:SF1">
    <property type="entry name" value="THREONINE-PHOSPHATE DECARBOXYLASE"/>
    <property type="match status" value="1"/>
</dbReference>
<dbReference type="InterPro" id="IPR015422">
    <property type="entry name" value="PyrdxlP-dep_Trfase_small"/>
</dbReference>
<keyword evidence="2" id="KW-0663">Pyridoxal phosphate</keyword>